<protein>
    <submittedName>
        <fullName evidence="2">Uncharacterized protein</fullName>
    </submittedName>
</protein>
<keyword evidence="1" id="KW-0472">Membrane</keyword>
<evidence type="ECO:0000313" key="3">
    <source>
        <dbReference type="Proteomes" id="UP000091820"/>
    </source>
</evidence>
<feature type="transmembrane region" description="Helical" evidence="1">
    <location>
        <begin position="46"/>
        <end position="69"/>
    </location>
</feature>
<reference evidence="2" key="2">
    <citation type="submission" date="2020-05" db="UniProtKB">
        <authorList>
            <consortium name="EnsemblMetazoa"/>
        </authorList>
    </citation>
    <scope>IDENTIFICATION</scope>
    <source>
        <strain evidence="2">IAEA</strain>
    </source>
</reference>
<organism evidence="2 3">
    <name type="scientific">Glossina brevipalpis</name>
    <dbReference type="NCBI Taxonomy" id="37001"/>
    <lineage>
        <taxon>Eukaryota</taxon>
        <taxon>Metazoa</taxon>
        <taxon>Ecdysozoa</taxon>
        <taxon>Arthropoda</taxon>
        <taxon>Hexapoda</taxon>
        <taxon>Insecta</taxon>
        <taxon>Pterygota</taxon>
        <taxon>Neoptera</taxon>
        <taxon>Endopterygota</taxon>
        <taxon>Diptera</taxon>
        <taxon>Brachycera</taxon>
        <taxon>Muscomorpha</taxon>
        <taxon>Hippoboscoidea</taxon>
        <taxon>Glossinidae</taxon>
        <taxon>Glossina</taxon>
    </lineage>
</organism>
<dbReference type="EnsemblMetazoa" id="GBRI008613-RA">
    <property type="protein sequence ID" value="GBRI008613-PA"/>
    <property type="gene ID" value="GBRI008613"/>
</dbReference>
<keyword evidence="1" id="KW-1133">Transmembrane helix</keyword>
<keyword evidence="1" id="KW-0812">Transmembrane</keyword>
<reference evidence="3" key="1">
    <citation type="submission" date="2014-03" db="EMBL/GenBank/DDBJ databases">
        <authorList>
            <person name="Aksoy S."/>
            <person name="Warren W."/>
            <person name="Wilson R.K."/>
        </authorList>
    </citation>
    <scope>NUCLEOTIDE SEQUENCE [LARGE SCALE GENOMIC DNA]</scope>
    <source>
        <strain evidence="3">IAEA</strain>
    </source>
</reference>
<sequence>MKYVRLIIAQPILGIQNYIHRTCWQLNAGDDDDGKPQKYNQFNATITTTTIIIIAIISRVANFSLTFAFRNKAYENRLNRVRNYQIIINFKEQK</sequence>
<dbReference type="VEuPathDB" id="VectorBase:GBRI008613"/>
<accession>A0A1A9W773</accession>
<evidence type="ECO:0000256" key="1">
    <source>
        <dbReference type="SAM" id="Phobius"/>
    </source>
</evidence>
<keyword evidence="3" id="KW-1185">Reference proteome</keyword>
<proteinExistence type="predicted"/>
<name>A0A1A9W773_9MUSC</name>
<evidence type="ECO:0000313" key="2">
    <source>
        <dbReference type="EnsemblMetazoa" id="GBRI008613-PA"/>
    </source>
</evidence>
<dbReference type="Proteomes" id="UP000091820">
    <property type="component" value="Unassembled WGS sequence"/>
</dbReference>
<dbReference type="AlphaFoldDB" id="A0A1A9W773"/>